<keyword evidence="1" id="KW-0677">Repeat</keyword>
<evidence type="ECO:0000256" key="3">
    <source>
        <dbReference type="PROSITE-ProRule" id="PRU00339"/>
    </source>
</evidence>
<feature type="repeat" description="TPR" evidence="3">
    <location>
        <begin position="615"/>
        <end position="648"/>
    </location>
</feature>
<feature type="signal peptide" evidence="4">
    <location>
        <begin position="1"/>
        <end position="20"/>
    </location>
</feature>
<evidence type="ECO:0000256" key="1">
    <source>
        <dbReference type="ARBA" id="ARBA00022737"/>
    </source>
</evidence>
<evidence type="ECO:0000256" key="2">
    <source>
        <dbReference type="ARBA" id="ARBA00022803"/>
    </source>
</evidence>
<dbReference type="Pfam" id="PF13181">
    <property type="entry name" value="TPR_8"/>
    <property type="match status" value="1"/>
</dbReference>
<dbReference type="Gene3D" id="1.25.40.10">
    <property type="entry name" value="Tetratricopeptide repeat domain"/>
    <property type="match status" value="6"/>
</dbReference>
<reference evidence="5 6" key="1">
    <citation type="submission" date="2012-05" db="EMBL/GenBank/DDBJ databases">
        <authorList>
            <person name="Weinstock G."/>
            <person name="Sodergren E."/>
            <person name="Lobos E.A."/>
            <person name="Fulton L."/>
            <person name="Fulton R."/>
            <person name="Courtney L."/>
            <person name="Fronick C."/>
            <person name="O'Laughlin M."/>
            <person name="Godfrey J."/>
            <person name="Wilson R.M."/>
            <person name="Miner T."/>
            <person name="Farmer C."/>
            <person name="Delehaunty K."/>
            <person name="Cordes M."/>
            <person name="Minx P."/>
            <person name="Tomlinson C."/>
            <person name="Chen J."/>
            <person name="Wollam A."/>
            <person name="Pepin K.H."/>
            <person name="Bhonagiri V."/>
            <person name="Zhang X."/>
            <person name="Suruliraj S."/>
            <person name="Warren W."/>
            <person name="Mitreva M."/>
            <person name="Mardis E.R."/>
            <person name="Wilson R.K."/>
        </authorList>
    </citation>
    <scope>NUCLEOTIDE SEQUENCE [LARGE SCALE GENOMIC DNA]</scope>
    <source>
        <strain evidence="5 6">F0037</strain>
    </source>
</reference>
<dbReference type="Proteomes" id="UP000010408">
    <property type="component" value="Unassembled WGS sequence"/>
</dbReference>
<feature type="repeat" description="TPR" evidence="3">
    <location>
        <begin position="262"/>
        <end position="295"/>
    </location>
</feature>
<dbReference type="PANTHER" id="PTHR44858:SF1">
    <property type="entry name" value="UDP-N-ACETYLGLUCOSAMINE--PEPTIDE N-ACETYLGLUCOSAMINYLTRANSFERASE SPINDLY-RELATED"/>
    <property type="match status" value="1"/>
</dbReference>
<keyword evidence="2 3" id="KW-0802">TPR repeat</keyword>
<feature type="chain" id="PRO_5003955106" evidence="4">
    <location>
        <begin position="21"/>
        <end position="692"/>
    </location>
</feature>
<accession>L1NFA3</accession>
<feature type="repeat" description="TPR" evidence="3">
    <location>
        <begin position="92"/>
        <end position="125"/>
    </location>
</feature>
<organism evidence="5 6">
    <name type="scientific">Porphyromonas catoniae F0037</name>
    <dbReference type="NCBI Taxonomy" id="1127696"/>
    <lineage>
        <taxon>Bacteria</taxon>
        <taxon>Pseudomonadati</taxon>
        <taxon>Bacteroidota</taxon>
        <taxon>Bacteroidia</taxon>
        <taxon>Bacteroidales</taxon>
        <taxon>Porphyromonadaceae</taxon>
        <taxon>Porphyromonas</taxon>
    </lineage>
</organism>
<feature type="repeat" description="TPR" evidence="3">
    <location>
        <begin position="503"/>
        <end position="536"/>
    </location>
</feature>
<evidence type="ECO:0000313" key="5">
    <source>
        <dbReference type="EMBL" id="EKY02184.1"/>
    </source>
</evidence>
<gene>
    <name evidence="5" type="ORF">HMPREF9134_00573</name>
</gene>
<dbReference type="EMBL" id="AMEQ01000018">
    <property type="protein sequence ID" value="EKY02184.1"/>
    <property type="molecule type" value="Genomic_DNA"/>
</dbReference>
<evidence type="ECO:0000256" key="4">
    <source>
        <dbReference type="SAM" id="SignalP"/>
    </source>
</evidence>
<dbReference type="SUPFAM" id="SSF48452">
    <property type="entry name" value="TPR-like"/>
    <property type="match status" value="3"/>
</dbReference>
<dbReference type="Pfam" id="PF13432">
    <property type="entry name" value="TPR_16"/>
    <property type="match status" value="2"/>
</dbReference>
<keyword evidence="4" id="KW-0732">Signal</keyword>
<feature type="repeat" description="TPR" evidence="3">
    <location>
        <begin position="228"/>
        <end position="261"/>
    </location>
</feature>
<protein>
    <submittedName>
        <fullName evidence="5">Tetratricopeptide repeat protein</fullName>
    </submittedName>
</protein>
<dbReference type="eggNOG" id="COG0457">
    <property type="taxonomic scope" value="Bacteria"/>
</dbReference>
<proteinExistence type="predicted"/>
<dbReference type="Pfam" id="PF13414">
    <property type="entry name" value="TPR_11"/>
    <property type="match status" value="1"/>
</dbReference>
<dbReference type="AlphaFoldDB" id="L1NFA3"/>
<name>L1NFA3_9PORP</name>
<comment type="caution">
    <text evidence="5">The sequence shown here is derived from an EMBL/GenBank/DDBJ whole genome shotgun (WGS) entry which is preliminary data.</text>
</comment>
<dbReference type="PATRIC" id="fig|1127696.3.peg.504"/>
<dbReference type="SMART" id="SM00028">
    <property type="entry name" value="TPR"/>
    <property type="match status" value="11"/>
</dbReference>
<dbReference type="InterPro" id="IPR019734">
    <property type="entry name" value="TPR_rpt"/>
</dbReference>
<dbReference type="PANTHER" id="PTHR44858">
    <property type="entry name" value="TETRATRICOPEPTIDE REPEAT PROTEIN 6"/>
    <property type="match status" value="1"/>
</dbReference>
<evidence type="ECO:0000313" key="6">
    <source>
        <dbReference type="Proteomes" id="UP000010408"/>
    </source>
</evidence>
<dbReference type="InterPro" id="IPR050498">
    <property type="entry name" value="Ycf3"/>
</dbReference>
<dbReference type="PROSITE" id="PS50293">
    <property type="entry name" value="TPR_REGION"/>
    <property type="match status" value="1"/>
</dbReference>
<dbReference type="InterPro" id="IPR011990">
    <property type="entry name" value="TPR-like_helical_dom_sf"/>
</dbReference>
<dbReference type="STRING" id="1127696.HMPREF9134_00573"/>
<dbReference type="PROSITE" id="PS50005">
    <property type="entry name" value="TPR"/>
    <property type="match status" value="5"/>
</dbReference>
<sequence>MRKLIFLILSLLLGSSVASAQIDVQQVLSIGRNAIYFNDYIVSMGYFNQVIGLRPWMAEPYFYRSVAKINLDDYRGAEEDATLALERNPFLSRAYLVRGIARFSQKAYEPSISDFQHGLSLAPSDVGLRYNLAIAFLEAKRYEEADSTARTLLRFSPRNKDAYRLIAQAALERKDTIQAQQQIAELLRRDSTYSPAYLLQAQIAADRKDYPTATKAIDKVIQLEGGNASLYVNRAILRYHQNDFQGAMEDYTEAITLEPTNIPARNNRALLRSQVGEYSRAVKDWDEVISREPKNYIARYNRALLHIRLGNPRAALQDLNLVLDQYPIFSEGFLARAEARRMIGDIKGAGRDQIHVFDLQNNKQYRSAATKASKEKAKSKDTRSKEDEAIEKYNMLVETAPKADAEKPKYTSQVRGRVQDRDTQAVPKADLSLTYFTEVDKNGNQSRVFFSPLLDRYNALQRQSDKRTPRILLQERTIALSHEQIKALEQDIVHLSKTDQETATLYLRRGIDYALLQDLDQAILDFTRAIKLAPQHPLAYFARASATMRRSEAEQGRLPEEHSAQETMIIRSAATGGKAVTTQPSTAPLTRPARLSEQPPLIDLNQAIALDPQFAYAYYNRANLYVRSGEEDKALLDYTKAIELSPSFAEAYYNRGLLFFAVGKVNEGTRDLSKAGELGLYEAYSLIKRMNK</sequence>
<dbReference type="HOGENOM" id="CLU_027125_0_0_10"/>